<keyword evidence="10" id="KW-1185">Reference proteome</keyword>
<feature type="transmembrane region" description="Helical" evidence="7">
    <location>
        <begin position="47"/>
        <end position="65"/>
    </location>
</feature>
<comment type="caution">
    <text evidence="9">The sequence shown here is derived from an EMBL/GenBank/DDBJ whole genome shotgun (WGS) entry which is preliminary data.</text>
</comment>
<dbReference type="CDD" id="cd17324">
    <property type="entry name" value="MFS_NepI_like"/>
    <property type="match status" value="1"/>
</dbReference>
<feature type="transmembrane region" description="Helical" evidence="7">
    <location>
        <begin position="134"/>
        <end position="154"/>
    </location>
</feature>
<dbReference type="PROSITE" id="PS50850">
    <property type="entry name" value="MFS"/>
    <property type="match status" value="1"/>
</dbReference>
<feature type="transmembrane region" description="Helical" evidence="7">
    <location>
        <begin position="272"/>
        <end position="291"/>
    </location>
</feature>
<dbReference type="PANTHER" id="PTHR43124:SF3">
    <property type="entry name" value="CHLORAMPHENICOL EFFLUX PUMP RV0191"/>
    <property type="match status" value="1"/>
</dbReference>
<dbReference type="InterPro" id="IPR036259">
    <property type="entry name" value="MFS_trans_sf"/>
</dbReference>
<keyword evidence="4 7" id="KW-0812">Transmembrane</keyword>
<dbReference type="InterPro" id="IPR050189">
    <property type="entry name" value="MFS_Efflux_Transporters"/>
</dbReference>
<name>A0ABN1GMV2_9BACI</name>
<dbReference type="InterPro" id="IPR011701">
    <property type="entry name" value="MFS"/>
</dbReference>
<dbReference type="Gene3D" id="1.20.1250.20">
    <property type="entry name" value="MFS general substrate transporter like domains"/>
    <property type="match status" value="1"/>
</dbReference>
<accession>A0ABN1GMV2</accession>
<proteinExistence type="predicted"/>
<dbReference type="InterPro" id="IPR020846">
    <property type="entry name" value="MFS_dom"/>
</dbReference>
<sequence>MQQHWIQRWQLFAGWITLFIIGTDLFVVSPLLPSIAEQFHIEPSKAGWMVTAFSIMYALGAPWFGALSDKWGRRKMIVYGLIGFAAANMITGFAAAFPLLVGSRVLAGLSASMITSSIFAITGDVAPEGKGGRWLSIVTSGFLTALWSGTPLGTIADQVFGWRVIFFALALATILLAVFNAQIWPKKSGQAQPAKSAAPGEGKLGKILVNVAVTMFWAGAVYGLYTYLGTGLKSARDFSSEMVAAALVVYGIGAIIGSLSGGRLADFWNARVVSIGSLLIMSISLALIGFLFNTGWWLWPLLGIWSFAGYVSFSSFQASLTVRFPYELGSAMAWNQTAMYIGITLGSILGNWVLGKWVFLTLPVICSLVALLGVVWFTFLTAKKV</sequence>
<evidence type="ECO:0000256" key="1">
    <source>
        <dbReference type="ARBA" id="ARBA00004651"/>
    </source>
</evidence>
<evidence type="ECO:0000313" key="10">
    <source>
        <dbReference type="Proteomes" id="UP001500866"/>
    </source>
</evidence>
<evidence type="ECO:0000313" key="9">
    <source>
        <dbReference type="EMBL" id="GAA0614806.1"/>
    </source>
</evidence>
<feature type="transmembrane region" description="Helical" evidence="7">
    <location>
        <begin position="12"/>
        <end position="35"/>
    </location>
</feature>
<dbReference type="PANTHER" id="PTHR43124">
    <property type="entry name" value="PURINE EFFLUX PUMP PBUE"/>
    <property type="match status" value="1"/>
</dbReference>
<evidence type="ECO:0000256" key="7">
    <source>
        <dbReference type="SAM" id="Phobius"/>
    </source>
</evidence>
<evidence type="ECO:0000256" key="3">
    <source>
        <dbReference type="ARBA" id="ARBA00022475"/>
    </source>
</evidence>
<feature type="transmembrane region" description="Helical" evidence="7">
    <location>
        <begin position="77"/>
        <end position="99"/>
    </location>
</feature>
<dbReference type="SUPFAM" id="SSF103473">
    <property type="entry name" value="MFS general substrate transporter"/>
    <property type="match status" value="1"/>
</dbReference>
<organism evidence="9 10">
    <name type="scientific">Virgibacillus siamensis</name>
    <dbReference type="NCBI Taxonomy" id="480071"/>
    <lineage>
        <taxon>Bacteria</taxon>
        <taxon>Bacillati</taxon>
        <taxon>Bacillota</taxon>
        <taxon>Bacilli</taxon>
        <taxon>Bacillales</taxon>
        <taxon>Bacillaceae</taxon>
        <taxon>Virgibacillus</taxon>
    </lineage>
</organism>
<evidence type="ECO:0000256" key="2">
    <source>
        <dbReference type="ARBA" id="ARBA00022448"/>
    </source>
</evidence>
<dbReference type="EMBL" id="BAAADS010000025">
    <property type="protein sequence ID" value="GAA0614806.1"/>
    <property type="molecule type" value="Genomic_DNA"/>
</dbReference>
<evidence type="ECO:0000256" key="6">
    <source>
        <dbReference type="ARBA" id="ARBA00023136"/>
    </source>
</evidence>
<keyword evidence="3" id="KW-1003">Cell membrane</keyword>
<feature type="transmembrane region" description="Helical" evidence="7">
    <location>
        <begin position="360"/>
        <end position="382"/>
    </location>
</feature>
<gene>
    <name evidence="9" type="ORF">GCM10009001_35110</name>
</gene>
<dbReference type="Proteomes" id="UP001500866">
    <property type="component" value="Unassembled WGS sequence"/>
</dbReference>
<evidence type="ECO:0000256" key="4">
    <source>
        <dbReference type="ARBA" id="ARBA00022692"/>
    </source>
</evidence>
<feature type="transmembrane region" description="Helical" evidence="7">
    <location>
        <begin position="297"/>
        <end position="316"/>
    </location>
</feature>
<protein>
    <submittedName>
        <fullName evidence="9">MFS transporter</fullName>
    </submittedName>
</protein>
<comment type="subcellular location">
    <subcellularLocation>
        <location evidence="1">Cell membrane</location>
        <topology evidence="1">Multi-pass membrane protein</topology>
    </subcellularLocation>
</comment>
<reference evidence="9 10" key="1">
    <citation type="journal article" date="2019" name="Int. J. Syst. Evol. Microbiol.">
        <title>The Global Catalogue of Microorganisms (GCM) 10K type strain sequencing project: providing services to taxonomists for standard genome sequencing and annotation.</title>
        <authorList>
            <consortium name="The Broad Institute Genomics Platform"/>
            <consortium name="The Broad Institute Genome Sequencing Center for Infectious Disease"/>
            <person name="Wu L."/>
            <person name="Ma J."/>
        </authorList>
    </citation>
    <scope>NUCLEOTIDE SEQUENCE [LARGE SCALE GENOMIC DNA]</scope>
    <source>
        <strain evidence="9 10">JCM 15395</strain>
    </source>
</reference>
<keyword evidence="2" id="KW-0813">Transport</keyword>
<feature type="transmembrane region" description="Helical" evidence="7">
    <location>
        <begin position="337"/>
        <end position="354"/>
    </location>
</feature>
<feature type="transmembrane region" description="Helical" evidence="7">
    <location>
        <begin position="160"/>
        <end position="183"/>
    </location>
</feature>
<feature type="transmembrane region" description="Helical" evidence="7">
    <location>
        <begin position="105"/>
        <end position="122"/>
    </location>
</feature>
<keyword evidence="6 7" id="KW-0472">Membrane</keyword>
<evidence type="ECO:0000256" key="5">
    <source>
        <dbReference type="ARBA" id="ARBA00022989"/>
    </source>
</evidence>
<feature type="domain" description="Major facilitator superfamily (MFS) profile" evidence="8">
    <location>
        <begin position="10"/>
        <end position="385"/>
    </location>
</feature>
<feature type="transmembrane region" description="Helical" evidence="7">
    <location>
        <begin position="242"/>
        <end position="260"/>
    </location>
</feature>
<keyword evidence="5 7" id="KW-1133">Transmembrane helix</keyword>
<feature type="transmembrane region" description="Helical" evidence="7">
    <location>
        <begin position="204"/>
        <end position="222"/>
    </location>
</feature>
<dbReference type="Pfam" id="PF07690">
    <property type="entry name" value="MFS_1"/>
    <property type="match status" value="1"/>
</dbReference>
<evidence type="ECO:0000259" key="8">
    <source>
        <dbReference type="PROSITE" id="PS50850"/>
    </source>
</evidence>